<keyword evidence="2" id="KW-1185">Reference proteome</keyword>
<sequence>MRVTARYCGTRREWWLNYSVYYVHDGNLLAGHRHDWEGITIIFKQAREGEDVWVRHTAVYNRHDKHDIFEWNELETVWGEGDVTTSGNDRYHPKVYVGFFSHAAYRHKCDATQACSTTNGGAGSKLEYRSSDWYRLP</sequence>
<proteinExistence type="predicted"/>
<organism evidence="1 2">
    <name type="scientific">Tothia fuscella</name>
    <dbReference type="NCBI Taxonomy" id="1048955"/>
    <lineage>
        <taxon>Eukaryota</taxon>
        <taxon>Fungi</taxon>
        <taxon>Dikarya</taxon>
        <taxon>Ascomycota</taxon>
        <taxon>Pezizomycotina</taxon>
        <taxon>Dothideomycetes</taxon>
        <taxon>Pleosporomycetidae</taxon>
        <taxon>Venturiales</taxon>
        <taxon>Cylindrosympodiaceae</taxon>
        <taxon>Tothia</taxon>
    </lineage>
</organism>
<accession>A0A9P4NF94</accession>
<name>A0A9P4NF94_9PEZI</name>
<dbReference type="OrthoDB" id="3794793at2759"/>
<gene>
    <name evidence="1" type="ORF">EJ08DRAFT_683897</name>
</gene>
<evidence type="ECO:0000313" key="2">
    <source>
        <dbReference type="Proteomes" id="UP000800235"/>
    </source>
</evidence>
<dbReference type="EMBL" id="MU007129">
    <property type="protein sequence ID" value="KAF2418400.1"/>
    <property type="molecule type" value="Genomic_DNA"/>
</dbReference>
<dbReference type="AlphaFoldDB" id="A0A9P4NF94"/>
<evidence type="ECO:0000313" key="1">
    <source>
        <dbReference type="EMBL" id="KAF2418400.1"/>
    </source>
</evidence>
<dbReference type="Proteomes" id="UP000800235">
    <property type="component" value="Unassembled WGS sequence"/>
</dbReference>
<comment type="caution">
    <text evidence="1">The sequence shown here is derived from an EMBL/GenBank/DDBJ whole genome shotgun (WGS) entry which is preliminary data.</text>
</comment>
<protein>
    <submittedName>
        <fullName evidence="1">Uncharacterized protein</fullName>
    </submittedName>
</protein>
<reference evidence="1" key="1">
    <citation type="journal article" date="2020" name="Stud. Mycol.">
        <title>101 Dothideomycetes genomes: a test case for predicting lifestyles and emergence of pathogens.</title>
        <authorList>
            <person name="Haridas S."/>
            <person name="Albert R."/>
            <person name="Binder M."/>
            <person name="Bloem J."/>
            <person name="Labutti K."/>
            <person name="Salamov A."/>
            <person name="Andreopoulos B."/>
            <person name="Baker S."/>
            <person name="Barry K."/>
            <person name="Bills G."/>
            <person name="Bluhm B."/>
            <person name="Cannon C."/>
            <person name="Castanera R."/>
            <person name="Culley D."/>
            <person name="Daum C."/>
            <person name="Ezra D."/>
            <person name="Gonzalez J."/>
            <person name="Henrissat B."/>
            <person name="Kuo A."/>
            <person name="Liang C."/>
            <person name="Lipzen A."/>
            <person name="Lutzoni F."/>
            <person name="Magnuson J."/>
            <person name="Mondo S."/>
            <person name="Nolan M."/>
            <person name="Ohm R."/>
            <person name="Pangilinan J."/>
            <person name="Park H.-J."/>
            <person name="Ramirez L."/>
            <person name="Alfaro M."/>
            <person name="Sun H."/>
            <person name="Tritt A."/>
            <person name="Yoshinaga Y."/>
            <person name="Zwiers L.-H."/>
            <person name="Turgeon B."/>
            <person name="Goodwin S."/>
            <person name="Spatafora J."/>
            <person name="Crous P."/>
            <person name="Grigoriev I."/>
        </authorList>
    </citation>
    <scope>NUCLEOTIDE SEQUENCE</scope>
    <source>
        <strain evidence="1">CBS 130266</strain>
    </source>
</reference>